<dbReference type="GO" id="GO:0035060">
    <property type="term" value="C:brahma complex"/>
    <property type="evidence" value="ECO:0007669"/>
    <property type="project" value="InterPro"/>
</dbReference>
<name>A0A8G0QEI9_9CUCU</name>
<evidence type="ECO:0000256" key="2">
    <source>
        <dbReference type="ARBA" id="ARBA00022553"/>
    </source>
</evidence>
<feature type="compositionally biased region" description="Polar residues" evidence="5">
    <location>
        <begin position="764"/>
        <end position="773"/>
    </location>
</feature>
<feature type="compositionally biased region" description="Low complexity" evidence="5">
    <location>
        <begin position="382"/>
        <end position="400"/>
    </location>
</feature>
<dbReference type="Pfam" id="PF12031">
    <property type="entry name" value="BAF250_C"/>
    <property type="match status" value="1"/>
</dbReference>
<feature type="compositionally biased region" description="Pro residues" evidence="5">
    <location>
        <begin position="499"/>
        <end position="512"/>
    </location>
</feature>
<feature type="domain" description="ARID" evidence="6">
    <location>
        <begin position="782"/>
        <end position="873"/>
    </location>
</feature>
<sequence>MAATQAEKQQNDVNSEKVQSDQHLNVRNSLLQNGTDKSGVRGGGSVVHTKAKNTGGKNIAIEMSQYRQDGSGGGSTTVPGQTNSGSGPTSSGAPGPTEPGLTGDPEPSAGGNSSATDSSIYSAEGPPAPIPAATDGHGYGFPYGRDMHNSVEGGMHAFGPRQPFGAPKQMPPHQPHQPHQRFVTGPSMSQPPGPTPTLNQLLQSTNTLPHRYPNSYGPEQHYNQAWQSQKPIQQGYAPSPPVGGGPNPGGAPPASPYRTQPTLSPAYGGGSAPSPGYCESRSSWPSGPPGPGPHGPGSPGQASSSAPVSQPSPQPSQPPSHSPGPGPGMPPSPQHQPHQGFPSRPAPPTTPNAHAPDAADLSGGNSNDSSGGPAPGTPNSQGMRPTPSPTGSTGSRSMSPAVVAGQNIPMPPRPSSGQSDGNGPSRISHSPMGTQSSYPTPHSSPHPAHGYKGHPSMVVSGSGNQQMPLYQPNQYPQSGYPPRPPSNVQYPGQGYGPPSSQPPPPNNMPPQQFPSRSAPNHMQNSQFPPYQQSWQASMSTSSKGNGPNPPPQAPGSQSPGPTRPPHYLKHHLQHKLGFQNVPGSAPPSPSPPQNYHMGPPSGHHHSGMGPPPTMGPPNMPPASSPLLPNNHPHDAPMPPPSSTPNSHNAMVSDMMDNGITTTAQGGLNTHVTSASGGSVTSVVTTGPDGTPIDEGSQQSTLSNASAASGEDPQCTTPKASRKNDMGHYSHPTTPQSTAPSPGAASINSMHEDYSEMGSPGWQRTPASPKTDSLSKLYEMDDNPDRKAWLDKLLGFMDDRRTPITTCPTISKNPLDLFRLYMFVKDHGGFMEVTNNKTWKDIAGMLGIGASSSAAYTLRKHYTKNLLAYECHHDRGGIDPQPIINKVEATSKKKNAKATSVPSPGSSNSQDSFPPGSGGASMDGYGNYGGYPPSGNTDYPPQRPSSQSAPSPHGSYTPASRPVYPPYSGDSSAPPPNPSNAQGPPASAAQDPYRYNANPGSAYSPRPAYGQAPNNTGPPSSQPAGPGNYPPHPDYYRPEQVQQGAASGSGYPGGPNTNKTMPPPGPQPPRRHPDFAKDQSYSYGQPRTPMYGGWPNNNQYRPPQYGGTPGGPQVAPQQWNQSGRPGGPWPGNQGYQQPQPGQPPWPGMAQPGGQNANMRPVHRPGKPFPNIMPPSGAKGNQAQPVPGTSYSHSQMPKREITFPPDSVEATVPILYRRKRLCRSDVGPVDAWRIIMCLRSGLLSESTYALDMLNILLFDDSSVGYFGLSQWPGLLDLLMEHFKHSLSDMFDGKDEEKSDEDDDVDLGAVVTPIDPNMRTVLLNTTTNYSLMSRKGHPVKLIEKPDDIFVHDNVRDWDVRGDTNIVSTLAEIPSDPWYTRADHILPPFQAEFGHIPFHMRLQDKKPKKVEVYEVEEEVERKVKSPLPDEAPPPDEIPPPVKSSDKRRRTKTLSDVISRIKKDSEANDVLTLESADNVKTEVVSENANCEIQSSIDLNISVNGECSETKEHMVRDPSGTMKRRKISDYEDEAYSRDDASLVLLTESQDNIGKRCICISNILRSLTFIPGNEIEFAKSGTFLALVGKILLLHHEHPPRTQKTRNYDREEDADFADSCSSLQGESEWWWDFLIQIRENILVSLSNIAGQIDISLFPEEVARPLLDGLLHWAICPSASGQDPFASVGPTSLLSPQRLALEALCKLCVTNSNVDLVIATPPFSRLERLCAVLTKHLCRSEDQVLREFSINLLHYLAAADSSMARVVASQTPCVSLLVAFIEQAEQSAMGVANQHGISALRENPDSMGTSLDMLRRAAATLVFLARHPDNKALMVQQESRLLALVMSQILDQQVALLLSKVLFQISRS</sequence>
<feature type="compositionally biased region" description="Polar residues" evidence="5">
    <location>
        <begin position="900"/>
        <end position="911"/>
    </location>
</feature>
<feature type="compositionally biased region" description="Polar residues" evidence="5">
    <location>
        <begin position="415"/>
        <end position="435"/>
    </location>
</feature>
<evidence type="ECO:0000256" key="3">
    <source>
        <dbReference type="ARBA" id="ARBA00022853"/>
    </source>
</evidence>
<dbReference type="SMART" id="SM00501">
    <property type="entry name" value="BRIGHT"/>
    <property type="match status" value="1"/>
</dbReference>
<dbReference type="PROSITE" id="PS51011">
    <property type="entry name" value="ARID"/>
    <property type="match status" value="1"/>
</dbReference>
<keyword evidence="4" id="KW-0539">Nucleus</keyword>
<feature type="compositionally biased region" description="Polar residues" evidence="5">
    <location>
        <begin position="21"/>
        <end position="36"/>
    </location>
</feature>
<dbReference type="GO" id="GO:0005654">
    <property type="term" value="C:nucleoplasm"/>
    <property type="evidence" value="ECO:0007669"/>
    <property type="project" value="TreeGrafter"/>
</dbReference>
<feature type="compositionally biased region" description="Polar residues" evidence="5">
    <location>
        <begin position="517"/>
        <end position="543"/>
    </location>
</feature>
<feature type="compositionally biased region" description="Low complexity" evidence="5">
    <location>
        <begin position="436"/>
        <end position="448"/>
    </location>
</feature>
<feature type="compositionally biased region" description="Polar residues" evidence="5">
    <location>
        <begin position="695"/>
        <end position="706"/>
    </location>
</feature>
<feature type="compositionally biased region" description="Polar residues" evidence="5">
    <location>
        <begin position="110"/>
        <end position="121"/>
    </location>
</feature>
<evidence type="ECO:0000313" key="7">
    <source>
        <dbReference type="EMBL" id="QYV43164.1"/>
    </source>
</evidence>
<dbReference type="GO" id="GO:0006357">
    <property type="term" value="P:regulation of transcription by RNA polymerase II"/>
    <property type="evidence" value="ECO:0007669"/>
    <property type="project" value="TreeGrafter"/>
</dbReference>
<feature type="compositionally biased region" description="Pro residues" evidence="5">
    <location>
        <begin position="609"/>
        <end position="623"/>
    </location>
</feature>
<feature type="compositionally biased region" description="Low complexity" evidence="5">
    <location>
        <begin position="489"/>
        <end position="498"/>
    </location>
</feature>
<organism evidence="7">
    <name type="scientific">Colaphellus bowringi</name>
    <dbReference type="NCBI Taxonomy" id="561076"/>
    <lineage>
        <taxon>Eukaryota</taxon>
        <taxon>Metazoa</taxon>
        <taxon>Ecdysozoa</taxon>
        <taxon>Arthropoda</taxon>
        <taxon>Hexapoda</taxon>
        <taxon>Insecta</taxon>
        <taxon>Pterygota</taxon>
        <taxon>Neoptera</taxon>
        <taxon>Endopterygota</taxon>
        <taxon>Coleoptera</taxon>
        <taxon>Polyphaga</taxon>
        <taxon>Cucujiformia</taxon>
        <taxon>Chrysomeloidea</taxon>
        <taxon>Chrysomelidae</taxon>
        <taxon>Chrysomelinae</taxon>
        <taxon>Chrysomelini</taxon>
        <taxon>Colaphellus</taxon>
    </lineage>
</organism>
<feature type="compositionally biased region" description="Polar residues" evidence="5">
    <location>
        <begin position="730"/>
        <end position="739"/>
    </location>
</feature>
<dbReference type="SUPFAM" id="SSF48371">
    <property type="entry name" value="ARM repeat"/>
    <property type="match status" value="1"/>
</dbReference>
<reference evidence="7" key="1">
    <citation type="submission" date="2021-05" db="EMBL/GenBank/DDBJ databases">
        <authorList>
            <person name="Li J."/>
            <person name="Liu W."/>
            <person name="Wang X."/>
        </authorList>
    </citation>
    <scope>NUCLEOTIDE SEQUENCE</scope>
</reference>
<dbReference type="InterPro" id="IPR001606">
    <property type="entry name" value="ARID_dom"/>
</dbReference>
<feature type="compositionally biased region" description="Low complexity" evidence="5">
    <location>
        <begin position="351"/>
        <end position="372"/>
    </location>
</feature>
<dbReference type="InterPro" id="IPR016024">
    <property type="entry name" value="ARM-type_fold"/>
</dbReference>
<dbReference type="GO" id="GO:0006338">
    <property type="term" value="P:chromatin remodeling"/>
    <property type="evidence" value="ECO:0007669"/>
    <property type="project" value="InterPro"/>
</dbReference>
<feature type="compositionally biased region" description="Low complexity" evidence="5">
    <location>
        <begin position="299"/>
        <end position="309"/>
    </location>
</feature>
<keyword evidence="2" id="KW-0597">Phosphoprotein</keyword>
<dbReference type="EMBL" id="MZ298994">
    <property type="protein sequence ID" value="QYV43164.1"/>
    <property type="molecule type" value="mRNA"/>
</dbReference>
<dbReference type="GO" id="GO:0071565">
    <property type="term" value="C:nBAF complex"/>
    <property type="evidence" value="ECO:0007669"/>
    <property type="project" value="TreeGrafter"/>
</dbReference>
<feature type="compositionally biased region" description="Polar residues" evidence="5">
    <location>
        <begin position="1011"/>
        <end position="1022"/>
    </location>
</feature>
<feature type="compositionally biased region" description="Pro residues" evidence="5">
    <location>
        <begin position="238"/>
        <end position="255"/>
    </location>
</feature>
<evidence type="ECO:0000256" key="1">
    <source>
        <dbReference type="ARBA" id="ARBA00004123"/>
    </source>
</evidence>
<feature type="compositionally biased region" description="Low complexity" evidence="5">
    <location>
        <begin position="272"/>
        <end position="285"/>
    </location>
</feature>
<feature type="compositionally biased region" description="Polar residues" evidence="5">
    <location>
        <begin position="658"/>
        <end position="667"/>
    </location>
</feature>
<dbReference type="InterPro" id="IPR021906">
    <property type="entry name" value="BAF250/Osa"/>
</dbReference>
<protein>
    <submittedName>
        <fullName evidence="7">Trithorax group protein Osa</fullName>
    </submittedName>
</protein>
<keyword evidence="3" id="KW-0156">Chromatin regulator</keyword>
<comment type="subcellular location">
    <subcellularLocation>
        <location evidence="1">Nucleus</location>
    </subcellularLocation>
</comment>
<dbReference type="InterPro" id="IPR033388">
    <property type="entry name" value="BAF250_C"/>
</dbReference>
<feature type="region of interest" description="Disordered" evidence="5">
    <location>
        <begin position="890"/>
        <end position="1199"/>
    </location>
</feature>
<dbReference type="Gene3D" id="1.10.150.60">
    <property type="entry name" value="ARID DNA-binding domain"/>
    <property type="match status" value="1"/>
</dbReference>
<feature type="compositionally biased region" description="Low complexity" evidence="5">
    <location>
        <begin position="1129"/>
        <end position="1138"/>
    </location>
</feature>
<accession>A0A8G0QEI9</accession>
<feature type="compositionally biased region" description="Pro residues" evidence="5">
    <location>
        <begin position="310"/>
        <end position="334"/>
    </location>
</feature>
<feature type="compositionally biased region" description="Low complexity" evidence="5">
    <location>
        <begin position="79"/>
        <end position="100"/>
    </location>
</feature>
<dbReference type="InterPro" id="IPR036431">
    <property type="entry name" value="ARID_dom_sf"/>
</dbReference>
<dbReference type="SUPFAM" id="SSF46774">
    <property type="entry name" value="ARID-like"/>
    <property type="match status" value="1"/>
</dbReference>
<feature type="compositionally biased region" description="Polar residues" evidence="5">
    <location>
        <begin position="1177"/>
        <end position="1193"/>
    </location>
</feature>
<feature type="region of interest" description="Disordered" evidence="5">
    <location>
        <begin position="1"/>
        <end position="774"/>
    </location>
</feature>
<feature type="compositionally biased region" description="Polar residues" evidence="5">
    <location>
        <begin position="459"/>
        <end position="477"/>
    </location>
</feature>
<dbReference type="SMART" id="SM01014">
    <property type="entry name" value="ARID"/>
    <property type="match status" value="1"/>
</dbReference>
<feature type="compositionally biased region" description="Gly residues" evidence="5">
    <location>
        <begin position="915"/>
        <end position="928"/>
    </location>
</feature>
<dbReference type="CDD" id="cd16865">
    <property type="entry name" value="ARID_ARID1A-like"/>
    <property type="match status" value="1"/>
</dbReference>
<dbReference type="GO" id="GO:0031491">
    <property type="term" value="F:nucleosome binding"/>
    <property type="evidence" value="ECO:0007669"/>
    <property type="project" value="TreeGrafter"/>
</dbReference>
<evidence type="ECO:0000259" key="6">
    <source>
        <dbReference type="PROSITE" id="PS51011"/>
    </source>
</evidence>
<dbReference type="GO" id="GO:0016514">
    <property type="term" value="C:SWI/SNF complex"/>
    <property type="evidence" value="ECO:0007669"/>
    <property type="project" value="InterPro"/>
</dbReference>
<feature type="compositionally biased region" description="Pro residues" evidence="5">
    <location>
        <begin position="1425"/>
        <end position="1437"/>
    </location>
</feature>
<feature type="compositionally biased region" description="Pro residues" evidence="5">
    <location>
        <begin position="286"/>
        <end position="296"/>
    </location>
</feature>
<feature type="region of interest" description="Disordered" evidence="5">
    <location>
        <begin position="1415"/>
        <end position="1448"/>
    </location>
</feature>
<evidence type="ECO:0000256" key="4">
    <source>
        <dbReference type="ARBA" id="ARBA00023242"/>
    </source>
</evidence>
<dbReference type="Pfam" id="PF01388">
    <property type="entry name" value="ARID"/>
    <property type="match status" value="1"/>
</dbReference>
<proteinExistence type="evidence at transcript level"/>
<feature type="compositionally biased region" description="Low complexity" evidence="5">
    <location>
        <begin position="978"/>
        <end position="989"/>
    </location>
</feature>
<dbReference type="PANTHER" id="PTHR12656:SF5">
    <property type="entry name" value="TRITHORAX GROUP PROTEIN OSA"/>
    <property type="match status" value="1"/>
</dbReference>
<evidence type="ECO:0000256" key="5">
    <source>
        <dbReference type="SAM" id="MobiDB-lite"/>
    </source>
</evidence>
<feature type="compositionally biased region" description="Low complexity" evidence="5">
    <location>
        <begin position="669"/>
        <end position="690"/>
    </location>
</feature>
<feature type="compositionally biased region" description="Polar residues" evidence="5">
    <location>
        <begin position="1"/>
        <end position="13"/>
    </location>
</feature>
<dbReference type="GO" id="GO:0045893">
    <property type="term" value="P:positive regulation of DNA-templated transcription"/>
    <property type="evidence" value="ECO:0007669"/>
    <property type="project" value="TreeGrafter"/>
</dbReference>
<dbReference type="GO" id="GO:0003677">
    <property type="term" value="F:DNA binding"/>
    <property type="evidence" value="ECO:0007669"/>
    <property type="project" value="InterPro"/>
</dbReference>
<dbReference type="PANTHER" id="PTHR12656">
    <property type="entry name" value="BRG-1 ASSOCIATED FACTOR 250 BAF250"/>
    <property type="match status" value="1"/>
</dbReference>
<gene>
    <name evidence="7" type="primary">TGP Osa</name>
</gene>
<feature type="compositionally biased region" description="Low complexity" evidence="5">
    <location>
        <begin position="196"/>
        <end position="209"/>
    </location>
</feature>
<feature type="compositionally biased region" description="Polar residues" evidence="5">
    <location>
        <begin position="221"/>
        <end position="232"/>
    </location>
</feature>